<dbReference type="GO" id="GO:0004150">
    <property type="term" value="F:dihydroneopterin aldolase activity"/>
    <property type="evidence" value="ECO:0007669"/>
    <property type="project" value="UniProtKB-UniRule"/>
</dbReference>
<dbReference type="PANTHER" id="PTHR42844:SF1">
    <property type="entry name" value="DIHYDRONEOPTERIN ALDOLASE 1-RELATED"/>
    <property type="match status" value="1"/>
</dbReference>
<dbReference type="GO" id="GO:0046654">
    <property type="term" value="P:tetrahydrofolate biosynthetic process"/>
    <property type="evidence" value="ECO:0007669"/>
    <property type="project" value="UniProtKB-UniRule"/>
</dbReference>
<dbReference type="Pfam" id="PF02152">
    <property type="entry name" value="FolB"/>
    <property type="match status" value="1"/>
</dbReference>
<dbReference type="InterPro" id="IPR043133">
    <property type="entry name" value="GTP-CH-I_C/QueF"/>
</dbReference>
<feature type="domain" description="Dihydroneopterin aldolase/epimerase" evidence="7">
    <location>
        <begin position="4"/>
        <end position="117"/>
    </location>
</feature>
<dbReference type="CDD" id="cd00534">
    <property type="entry name" value="DHNA_DHNTPE"/>
    <property type="match status" value="1"/>
</dbReference>
<dbReference type="FunFam" id="3.30.1130.10:FF:000003">
    <property type="entry name" value="7,8-dihydroneopterin aldolase"/>
    <property type="match status" value="1"/>
</dbReference>
<dbReference type="GO" id="GO:0046656">
    <property type="term" value="P:folic acid biosynthetic process"/>
    <property type="evidence" value="ECO:0007669"/>
    <property type="project" value="UniProtKB-UniRule"/>
</dbReference>
<dbReference type="InterPro" id="IPR006156">
    <property type="entry name" value="Dihydroneopterin_aldolase"/>
</dbReference>
<dbReference type="SMART" id="SM00905">
    <property type="entry name" value="FolB"/>
    <property type="match status" value="1"/>
</dbReference>
<comment type="similarity">
    <text evidence="3 6">Belongs to the DHNA family.</text>
</comment>
<evidence type="ECO:0000256" key="5">
    <source>
        <dbReference type="ARBA" id="ARBA00023239"/>
    </source>
</evidence>
<evidence type="ECO:0000313" key="9">
    <source>
        <dbReference type="Proteomes" id="UP000199427"/>
    </source>
</evidence>
<evidence type="ECO:0000259" key="7">
    <source>
        <dbReference type="SMART" id="SM00905"/>
    </source>
</evidence>
<name>A0A1H9LXE7_9BACI</name>
<dbReference type="Gene3D" id="3.30.1130.10">
    <property type="match status" value="1"/>
</dbReference>
<protein>
    <recommendedName>
        <fullName evidence="6">7,8-dihydroneopterin aldolase</fullName>
        <ecNumber evidence="6">4.1.2.25</ecNumber>
    </recommendedName>
</protein>
<evidence type="ECO:0000256" key="6">
    <source>
        <dbReference type="RuleBase" id="RU362079"/>
    </source>
</evidence>
<dbReference type="NCBIfam" id="TIGR00525">
    <property type="entry name" value="folB"/>
    <property type="match status" value="1"/>
</dbReference>
<dbReference type="OrthoDB" id="9803748at2"/>
<evidence type="ECO:0000256" key="1">
    <source>
        <dbReference type="ARBA" id="ARBA00001353"/>
    </source>
</evidence>
<evidence type="ECO:0000313" key="8">
    <source>
        <dbReference type="EMBL" id="SER16101.1"/>
    </source>
</evidence>
<comment type="catalytic activity">
    <reaction evidence="1 6">
        <text>7,8-dihydroneopterin = 6-hydroxymethyl-7,8-dihydropterin + glycolaldehyde</text>
        <dbReference type="Rhea" id="RHEA:10540"/>
        <dbReference type="ChEBI" id="CHEBI:17001"/>
        <dbReference type="ChEBI" id="CHEBI:17071"/>
        <dbReference type="ChEBI" id="CHEBI:44841"/>
        <dbReference type="EC" id="4.1.2.25"/>
    </reaction>
</comment>
<proteinExistence type="inferred from homology"/>
<dbReference type="UniPathway" id="UPA00077">
    <property type="reaction ID" value="UER00154"/>
</dbReference>
<dbReference type="NCBIfam" id="TIGR00526">
    <property type="entry name" value="folB_dom"/>
    <property type="match status" value="1"/>
</dbReference>
<dbReference type="Proteomes" id="UP000199427">
    <property type="component" value="Unassembled WGS sequence"/>
</dbReference>
<dbReference type="InterPro" id="IPR006157">
    <property type="entry name" value="FolB_dom"/>
</dbReference>
<dbReference type="EMBL" id="FOES01000053">
    <property type="protein sequence ID" value="SER16101.1"/>
    <property type="molecule type" value="Genomic_DNA"/>
</dbReference>
<evidence type="ECO:0000256" key="4">
    <source>
        <dbReference type="ARBA" id="ARBA00022909"/>
    </source>
</evidence>
<comment type="function">
    <text evidence="6">Catalyzes the conversion of 7,8-dihydroneopterin to 6-hydroxymethyl-7,8-dihydropterin.</text>
</comment>
<dbReference type="GO" id="GO:0005737">
    <property type="term" value="C:cytoplasm"/>
    <property type="evidence" value="ECO:0007669"/>
    <property type="project" value="TreeGrafter"/>
</dbReference>
<keyword evidence="5 6" id="KW-0456">Lyase</keyword>
<dbReference type="AlphaFoldDB" id="A0A1H9LXE7"/>
<accession>A0A1H9LXE7</accession>
<dbReference type="RefSeq" id="WP_091775850.1">
    <property type="nucleotide sequence ID" value="NZ_FOES01000053.1"/>
</dbReference>
<organism evidence="8 9">
    <name type="scientific">Piscibacillus halophilus</name>
    <dbReference type="NCBI Taxonomy" id="571933"/>
    <lineage>
        <taxon>Bacteria</taxon>
        <taxon>Bacillati</taxon>
        <taxon>Bacillota</taxon>
        <taxon>Bacilli</taxon>
        <taxon>Bacillales</taxon>
        <taxon>Bacillaceae</taxon>
        <taxon>Piscibacillus</taxon>
    </lineage>
</organism>
<evidence type="ECO:0000256" key="3">
    <source>
        <dbReference type="ARBA" id="ARBA00005708"/>
    </source>
</evidence>
<gene>
    <name evidence="8" type="ORF">SAMN05216362_1534</name>
</gene>
<reference evidence="8 9" key="1">
    <citation type="submission" date="2016-10" db="EMBL/GenBank/DDBJ databases">
        <authorList>
            <person name="de Groot N.N."/>
        </authorList>
    </citation>
    <scope>NUCLEOTIDE SEQUENCE [LARGE SCALE GENOMIC DNA]</scope>
    <source>
        <strain evidence="8 9">DSM 21633</strain>
    </source>
</reference>
<keyword evidence="4 6" id="KW-0289">Folate biosynthesis</keyword>
<sequence>MDKILLNRMMFYGYHGLFPEENKLGQRFTVDVELMVDLRQAGQTDDMNDSMDYGQVYQVIQRVVEGEAKNLIETVAEKIAQSLFNAFNKLEAVKVHIDKPGPPIPGYYESAGVEIYRERQDYV</sequence>
<dbReference type="SUPFAM" id="SSF55620">
    <property type="entry name" value="Tetrahydrobiopterin biosynthesis enzymes-like"/>
    <property type="match status" value="1"/>
</dbReference>
<dbReference type="STRING" id="571933.SAMN05216362_1534"/>
<comment type="pathway">
    <text evidence="2 6">Cofactor biosynthesis; tetrahydrofolate biosynthesis; 2-amino-4-hydroxy-6-hydroxymethyl-7,8-dihydropteridine diphosphate from 7,8-dihydroneopterin triphosphate: step 3/4.</text>
</comment>
<dbReference type="EC" id="4.1.2.25" evidence="6"/>
<keyword evidence="9" id="KW-1185">Reference proteome</keyword>
<dbReference type="PANTHER" id="PTHR42844">
    <property type="entry name" value="DIHYDRONEOPTERIN ALDOLASE 1-RELATED"/>
    <property type="match status" value="1"/>
</dbReference>
<evidence type="ECO:0000256" key="2">
    <source>
        <dbReference type="ARBA" id="ARBA00005013"/>
    </source>
</evidence>